<accession>A0A084Y1Z1</accession>
<organism evidence="2 3">
    <name type="scientific">Candidatus Accumulibacter vicinus</name>
    <dbReference type="NCBI Taxonomy" id="2954382"/>
    <lineage>
        <taxon>Bacteria</taxon>
        <taxon>Pseudomonadati</taxon>
        <taxon>Pseudomonadota</taxon>
        <taxon>Betaproteobacteria</taxon>
        <taxon>Candidatus Accumulibacter</taxon>
    </lineage>
</organism>
<evidence type="ECO:0000313" key="2">
    <source>
        <dbReference type="EMBL" id="KFB68735.1"/>
    </source>
</evidence>
<dbReference type="InterPro" id="IPR053188">
    <property type="entry name" value="FkbM_Methyltransferase"/>
</dbReference>
<dbReference type="NCBIfam" id="TIGR01444">
    <property type="entry name" value="fkbM_fam"/>
    <property type="match status" value="1"/>
</dbReference>
<name>A0A084Y1Z1_9PROT</name>
<evidence type="ECO:0000313" key="3">
    <source>
        <dbReference type="Proteomes" id="UP000019812"/>
    </source>
</evidence>
<dbReference type="InterPro" id="IPR006342">
    <property type="entry name" value="FkbM_mtfrase"/>
</dbReference>
<proteinExistence type="predicted"/>
<dbReference type="PANTHER" id="PTHR36973:SF4">
    <property type="entry name" value="NODULATION PROTEIN"/>
    <property type="match status" value="1"/>
</dbReference>
<dbReference type="PANTHER" id="PTHR36973">
    <property type="entry name" value="SLL1456 PROTEIN-RELATED"/>
    <property type="match status" value="1"/>
</dbReference>
<dbReference type="EMBL" id="JDSS02000019">
    <property type="protein sequence ID" value="KFB68735.1"/>
    <property type="molecule type" value="Genomic_DNA"/>
</dbReference>
<dbReference type="InterPro" id="IPR029063">
    <property type="entry name" value="SAM-dependent_MTases_sf"/>
</dbReference>
<reference evidence="2 3" key="1">
    <citation type="submission" date="2014-07" db="EMBL/GenBank/DDBJ databases">
        <title>Expanding our view of genomic diversity in Candidatus Accumulibacter clades.</title>
        <authorList>
            <person name="Skennerton C.T."/>
            <person name="Barr J.J."/>
            <person name="Slater F.R."/>
            <person name="Bond P.L."/>
            <person name="Tyson G.W."/>
        </authorList>
    </citation>
    <scope>NUCLEOTIDE SEQUENCE [LARGE SCALE GENOMIC DNA]</scope>
    <source>
        <strain evidence="3">SK-01</strain>
    </source>
</reference>
<dbReference type="Proteomes" id="UP000019812">
    <property type="component" value="Unassembled WGS sequence"/>
</dbReference>
<dbReference type="SUPFAM" id="SSF53335">
    <property type="entry name" value="S-adenosyl-L-methionine-dependent methyltransferases"/>
    <property type="match status" value="1"/>
</dbReference>
<dbReference type="GO" id="GO:0008171">
    <property type="term" value="F:O-methyltransferase activity"/>
    <property type="evidence" value="ECO:0007669"/>
    <property type="project" value="TreeGrafter"/>
</dbReference>
<dbReference type="Gene3D" id="3.40.50.150">
    <property type="entry name" value="Vaccinia Virus protein VP39"/>
    <property type="match status" value="1"/>
</dbReference>
<dbReference type="Pfam" id="PF05050">
    <property type="entry name" value="Methyltransf_21"/>
    <property type="match status" value="1"/>
</dbReference>
<evidence type="ECO:0000259" key="1">
    <source>
        <dbReference type="Pfam" id="PF05050"/>
    </source>
</evidence>
<gene>
    <name evidence="2" type="ORF">CAPSK01_001589</name>
</gene>
<dbReference type="STRING" id="1457154.CAPSK01_001589"/>
<comment type="caution">
    <text evidence="2">The sequence shown here is derived from an EMBL/GenBank/DDBJ whole genome shotgun (WGS) entry which is preliminary data.</text>
</comment>
<dbReference type="AlphaFoldDB" id="A0A084Y1Z1"/>
<keyword evidence="2" id="KW-0808">Transferase</keyword>
<feature type="domain" description="Methyltransferase FkbM" evidence="1">
    <location>
        <begin position="60"/>
        <end position="223"/>
    </location>
</feature>
<keyword evidence="2" id="KW-0489">Methyltransferase</keyword>
<dbReference type="GO" id="GO:0032259">
    <property type="term" value="P:methylation"/>
    <property type="evidence" value="ECO:0007669"/>
    <property type="project" value="UniProtKB-KW"/>
</dbReference>
<protein>
    <submittedName>
        <fullName evidence="2">Methyltransferase, FkbM family</fullName>
    </submittedName>
</protein>
<sequence>MIELLRTVRDRASRQLLHAARLLATDTGWGQICDELGAPGMLSGLLALRARGVLLRSVIDAGACIGDWTRLLRRVFPDVEVLMVEPQQRHMAALERFCGQEQGISFANSLLGPPELKETAFVILDDAAGGTGSSVFPENSNVPRHVVTLPVTTLDELIHRHSMQPPDLIKLDVQGYELEVLKGATSALATAGFVLMEVSLWPYNQGSPLLADVVAWMDEHGFRAYEIFDISRRGDGVLIQIDILFIRKDSALVSNEMTLFSVSEKG</sequence>